<organism evidence="4 5">
    <name type="scientific">Draconibacterium sediminis</name>
    <dbReference type="NCBI Taxonomy" id="1544798"/>
    <lineage>
        <taxon>Bacteria</taxon>
        <taxon>Pseudomonadati</taxon>
        <taxon>Bacteroidota</taxon>
        <taxon>Bacteroidia</taxon>
        <taxon>Marinilabiliales</taxon>
        <taxon>Prolixibacteraceae</taxon>
        <taxon>Draconibacterium</taxon>
    </lineage>
</organism>
<dbReference type="CDD" id="cd00130">
    <property type="entry name" value="PAS"/>
    <property type="match status" value="1"/>
</dbReference>
<dbReference type="InterPro" id="IPR035965">
    <property type="entry name" value="PAS-like_dom_sf"/>
</dbReference>
<dbReference type="SUPFAM" id="SSF46894">
    <property type="entry name" value="C-terminal effector domain of the bipartite response regulators"/>
    <property type="match status" value="1"/>
</dbReference>
<comment type="caution">
    <text evidence="4">The sequence shown here is derived from an EMBL/GenBank/DDBJ whole genome shotgun (WGS) entry which is preliminary data.</text>
</comment>
<evidence type="ECO:0000259" key="3">
    <source>
        <dbReference type="PROSITE" id="PS50113"/>
    </source>
</evidence>
<dbReference type="InterPro" id="IPR016032">
    <property type="entry name" value="Sig_transdc_resp-reg_C-effctor"/>
</dbReference>
<accession>A0A0D8JFF3</accession>
<proteinExistence type="predicted"/>
<dbReference type="Gene3D" id="3.30.450.20">
    <property type="entry name" value="PAS domain"/>
    <property type="match status" value="1"/>
</dbReference>
<evidence type="ECO:0000256" key="1">
    <source>
        <dbReference type="SAM" id="Coils"/>
    </source>
</evidence>
<dbReference type="GO" id="GO:0003677">
    <property type="term" value="F:DNA binding"/>
    <property type="evidence" value="ECO:0007669"/>
    <property type="project" value="InterPro"/>
</dbReference>
<feature type="domain" description="PAS" evidence="2">
    <location>
        <begin position="59"/>
        <end position="112"/>
    </location>
</feature>
<feature type="domain" description="PAC" evidence="3">
    <location>
        <begin position="116"/>
        <end position="168"/>
    </location>
</feature>
<dbReference type="Gene3D" id="1.10.10.10">
    <property type="entry name" value="Winged helix-like DNA-binding domain superfamily/Winged helix DNA-binding domain"/>
    <property type="match status" value="1"/>
</dbReference>
<dbReference type="SMART" id="SM00421">
    <property type="entry name" value="HTH_LUXR"/>
    <property type="match status" value="1"/>
</dbReference>
<dbReference type="SUPFAM" id="SSF55785">
    <property type="entry name" value="PYP-like sensor domain (PAS domain)"/>
    <property type="match status" value="1"/>
</dbReference>
<dbReference type="InterPro" id="IPR000700">
    <property type="entry name" value="PAS-assoc_C"/>
</dbReference>
<dbReference type="PROSITE" id="PS00622">
    <property type="entry name" value="HTH_LUXR_1"/>
    <property type="match status" value="1"/>
</dbReference>
<evidence type="ECO:0008006" key="6">
    <source>
        <dbReference type="Google" id="ProtNLM"/>
    </source>
</evidence>
<dbReference type="InterPro" id="IPR000014">
    <property type="entry name" value="PAS"/>
</dbReference>
<name>A0A0D8JFF3_9BACT</name>
<dbReference type="GO" id="GO:0006355">
    <property type="term" value="P:regulation of DNA-templated transcription"/>
    <property type="evidence" value="ECO:0007669"/>
    <property type="project" value="InterPro"/>
</dbReference>
<dbReference type="Proteomes" id="UP000032544">
    <property type="component" value="Unassembled WGS sequence"/>
</dbReference>
<reference evidence="4 5" key="1">
    <citation type="submission" date="2014-09" db="EMBL/GenBank/DDBJ databases">
        <title>Draft Genome Sequence of Draconibacterium sp. JN14CK-3.</title>
        <authorList>
            <person name="Dong C."/>
            <person name="Lai Q."/>
            <person name="Shao Z."/>
        </authorList>
    </citation>
    <scope>NUCLEOTIDE SEQUENCE [LARGE SCALE GENOMIC DNA]</scope>
    <source>
        <strain evidence="4 5">JN14CK-3</strain>
    </source>
</reference>
<dbReference type="AlphaFoldDB" id="A0A0D8JFF3"/>
<dbReference type="STRING" id="1544798.LH29_08910"/>
<dbReference type="NCBIfam" id="TIGR00229">
    <property type="entry name" value="sensory_box"/>
    <property type="match status" value="1"/>
</dbReference>
<gene>
    <name evidence="4" type="ORF">LH29_08910</name>
</gene>
<evidence type="ECO:0000313" key="5">
    <source>
        <dbReference type="Proteomes" id="UP000032544"/>
    </source>
</evidence>
<feature type="coiled-coil region" evidence="1">
    <location>
        <begin position="6"/>
        <end position="40"/>
    </location>
</feature>
<sequence>MTGEKNQDQNKRTEELEQELSKLKLELENVKFQEEQEREKRLFYQLIAEFAFAWELWFEPNGKIKYCSPSCSDLTGYTANQIIASPGIAALLIYDADKEKYSNFLTGALSQTLVNQTLEFRVLTRTKQLRWFMMNVRGVYDKIGKYLGIRASVIDISRLKQAMGHISELERTKEFDSRNKQRLQTELEMKDRELVSFLLQLSQKNELLNKAVHILQSDEATKSKKAVTLVQQLKDLLEANAVQPVDWSMVENQVDKIHPGFLDRLQKRHPVVSVNDKKLCSYIRLGLSSKEIAGLLNITSKSVEISRVRLRKKLGINEKIRLVNYLGQL</sequence>
<keyword evidence="1" id="KW-0175">Coiled coil</keyword>
<dbReference type="EMBL" id="JRHC01000001">
    <property type="protein sequence ID" value="KJF45464.1"/>
    <property type="molecule type" value="Genomic_DNA"/>
</dbReference>
<dbReference type="PROSITE" id="PS50112">
    <property type="entry name" value="PAS"/>
    <property type="match status" value="1"/>
</dbReference>
<evidence type="ECO:0000259" key="2">
    <source>
        <dbReference type="PROSITE" id="PS50112"/>
    </source>
</evidence>
<dbReference type="PROSITE" id="PS50113">
    <property type="entry name" value="PAC"/>
    <property type="match status" value="1"/>
</dbReference>
<dbReference type="Pfam" id="PF13426">
    <property type="entry name" value="PAS_9"/>
    <property type="match status" value="1"/>
</dbReference>
<dbReference type="InterPro" id="IPR036388">
    <property type="entry name" value="WH-like_DNA-bd_sf"/>
</dbReference>
<evidence type="ECO:0000313" key="4">
    <source>
        <dbReference type="EMBL" id="KJF45464.1"/>
    </source>
</evidence>
<dbReference type="OrthoDB" id="1090267at2"/>
<dbReference type="Pfam" id="PF00196">
    <property type="entry name" value="GerE"/>
    <property type="match status" value="1"/>
</dbReference>
<protein>
    <recommendedName>
        <fullName evidence="6">HTH luxR-type domain-containing protein</fullName>
    </recommendedName>
</protein>
<dbReference type="RefSeq" id="WP_045027725.1">
    <property type="nucleotide sequence ID" value="NZ_JRHC01000001.1"/>
</dbReference>
<dbReference type="InterPro" id="IPR000792">
    <property type="entry name" value="Tscrpt_reg_LuxR_C"/>
</dbReference>
<keyword evidence="5" id="KW-1185">Reference proteome</keyword>